<gene>
    <name evidence="8" type="ORF">AcdelDRAFT_4690</name>
</gene>
<organism evidence="8 9">
    <name type="scientific">Acidovorax delafieldii 2AN</name>
    <dbReference type="NCBI Taxonomy" id="573060"/>
    <lineage>
        <taxon>Bacteria</taxon>
        <taxon>Pseudomonadati</taxon>
        <taxon>Pseudomonadota</taxon>
        <taxon>Betaproteobacteria</taxon>
        <taxon>Burkholderiales</taxon>
        <taxon>Comamonadaceae</taxon>
        <taxon>Acidovorax</taxon>
    </lineage>
</organism>
<dbReference type="AlphaFoldDB" id="C5TCQ9"/>
<dbReference type="Pfam" id="PF01814">
    <property type="entry name" value="Hemerythrin"/>
    <property type="match status" value="1"/>
</dbReference>
<keyword evidence="9" id="KW-1185">Reference proteome</keyword>
<proteinExistence type="inferred from homology"/>
<dbReference type="EC" id="2.7.7.65" evidence="2"/>
<dbReference type="GO" id="GO:0052621">
    <property type="term" value="F:diguanylate cyclase activity"/>
    <property type="evidence" value="ECO:0007669"/>
    <property type="project" value="UniProtKB-EC"/>
</dbReference>
<keyword evidence="3" id="KW-0479">Metal-binding</keyword>
<dbReference type="EMBL" id="ACQT01000501">
    <property type="protein sequence ID" value="EER57737.1"/>
    <property type="molecule type" value="Genomic_DNA"/>
</dbReference>
<dbReference type="CDD" id="cd12107">
    <property type="entry name" value="Hemerythrin"/>
    <property type="match status" value="1"/>
</dbReference>
<evidence type="ECO:0000256" key="4">
    <source>
        <dbReference type="ARBA" id="ARBA00023004"/>
    </source>
</evidence>
<evidence type="ECO:0000256" key="3">
    <source>
        <dbReference type="ARBA" id="ARBA00022723"/>
    </source>
</evidence>
<dbReference type="InterPro" id="IPR012827">
    <property type="entry name" value="Hemerythrin_metal-bd"/>
</dbReference>
<dbReference type="InterPro" id="IPR035938">
    <property type="entry name" value="Hemerythrin-like_sf"/>
</dbReference>
<name>C5TCQ9_ACIDE</name>
<dbReference type="InterPro" id="IPR000160">
    <property type="entry name" value="GGDEF_dom"/>
</dbReference>
<accession>C5TCQ9</accession>
<evidence type="ECO:0000256" key="1">
    <source>
        <dbReference type="ARBA" id="ARBA00010587"/>
    </source>
</evidence>
<protein>
    <recommendedName>
        <fullName evidence="2">diguanylate cyclase</fullName>
        <ecNumber evidence="2">2.7.7.65</ecNumber>
    </recommendedName>
</protein>
<dbReference type="Gene3D" id="3.30.70.270">
    <property type="match status" value="1"/>
</dbReference>
<dbReference type="InterPro" id="IPR043128">
    <property type="entry name" value="Rev_trsase/Diguanyl_cyclase"/>
</dbReference>
<reference evidence="8 9" key="1">
    <citation type="submission" date="2009-05" db="EMBL/GenBank/DDBJ databases">
        <title>The draft genome of Acidovorax delafieldii 2AN.</title>
        <authorList>
            <consortium name="US DOE Joint Genome Institute (JGI-PGF)"/>
            <person name="Lucas S."/>
            <person name="Copeland A."/>
            <person name="Lapidus A."/>
            <person name="Glavina del Rio T."/>
            <person name="Tice H."/>
            <person name="Bruce D."/>
            <person name="Goodwin L."/>
            <person name="Pitluck S."/>
            <person name="Larimer F."/>
            <person name="Land M.L."/>
            <person name="Hauser L."/>
            <person name="Shelobolina E.S."/>
            <person name="Picardal F."/>
            <person name="Roden E."/>
            <person name="Emerson D."/>
        </authorList>
    </citation>
    <scope>NUCLEOTIDE SEQUENCE [LARGE SCALE GENOMIC DNA]</scope>
    <source>
        <strain evidence="8 9">2AN</strain>
    </source>
</reference>
<sequence length="360" mass="39505">METFVWDQNFVTGLPVVDQQHQALVDLFNELSRSLFLEGGDREAVLADTFGRLEAYTREHFRDEEELMRAEGVDARHIQVHRALHDEFVAQVRTMWGRRNDMAEPAETFVGFLTAWLGLHILGIDQALARQIRLIRQGVPAAAAFEREGATQDLGTQALLKMIGKLYHVLSMQNADLARANLHLEDRVAQRTLELARVNEDLKQANARLEAFSRTDGLLQLANRPYFDGRLAQACANAYRQGRPVGLLMIDVDHFKRYNDTYGHQAGDACLQAVARAVQGAMLRATDLVARYGGEELAVILPDTDAVGSSAIAARVVDAVASLGLAHAASDAAPHVSVSVGAASHIPTQRDACAPLLLAQ</sequence>
<dbReference type="PANTHER" id="PTHR45138">
    <property type="entry name" value="REGULATORY COMPONENTS OF SENSORY TRANSDUCTION SYSTEM"/>
    <property type="match status" value="1"/>
</dbReference>
<dbReference type="SMART" id="SM00267">
    <property type="entry name" value="GGDEF"/>
    <property type="match status" value="1"/>
</dbReference>
<comment type="caution">
    <text evidence="8">The sequence shown here is derived from an EMBL/GenBank/DDBJ whole genome shotgun (WGS) entry which is preliminary data.</text>
</comment>
<dbReference type="CDD" id="cd01949">
    <property type="entry name" value="GGDEF"/>
    <property type="match status" value="1"/>
</dbReference>
<evidence type="ECO:0000259" key="7">
    <source>
        <dbReference type="PROSITE" id="PS50887"/>
    </source>
</evidence>
<dbReference type="InterPro" id="IPR050469">
    <property type="entry name" value="Diguanylate_Cyclase"/>
</dbReference>
<evidence type="ECO:0000256" key="2">
    <source>
        <dbReference type="ARBA" id="ARBA00012528"/>
    </source>
</evidence>
<keyword evidence="4" id="KW-0408">Iron</keyword>
<dbReference type="PANTHER" id="PTHR45138:SF9">
    <property type="entry name" value="DIGUANYLATE CYCLASE DGCM-RELATED"/>
    <property type="match status" value="1"/>
</dbReference>
<dbReference type="SUPFAM" id="SSF47188">
    <property type="entry name" value="Hemerythrin-like"/>
    <property type="match status" value="1"/>
</dbReference>
<feature type="non-terminal residue" evidence="8">
    <location>
        <position position="360"/>
    </location>
</feature>
<dbReference type="GO" id="GO:0046872">
    <property type="term" value="F:metal ion binding"/>
    <property type="evidence" value="ECO:0007669"/>
    <property type="project" value="UniProtKB-KW"/>
</dbReference>
<keyword evidence="6" id="KW-0175">Coiled coil</keyword>
<dbReference type="Proteomes" id="UP000003856">
    <property type="component" value="Unassembled WGS sequence"/>
</dbReference>
<dbReference type="InterPro" id="IPR012312">
    <property type="entry name" value="Hemerythrin-like"/>
</dbReference>
<dbReference type="PROSITE" id="PS50887">
    <property type="entry name" value="GGDEF"/>
    <property type="match status" value="1"/>
</dbReference>
<feature type="domain" description="GGDEF" evidence="7">
    <location>
        <begin position="243"/>
        <end position="360"/>
    </location>
</feature>
<dbReference type="RefSeq" id="WP_005801287.1">
    <property type="nucleotide sequence ID" value="NZ_ACQT01000501.1"/>
</dbReference>
<dbReference type="InterPro" id="IPR029787">
    <property type="entry name" value="Nucleotide_cyclase"/>
</dbReference>
<evidence type="ECO:0000256" key="6">
    <source>
        <dbReference type="SAM" id="Coils"/>
    </source>
</evidence>
<comment type="similarity">
    <text evidence="1">Belongs to the hemerythrin family.</text>
</comment>
<dbReference type="PATRIC" id="fig|573060.9.peg.214"/>
<dbReference type="SUPFAM" id="SSF55073">
    <property type="entry name" value="Nucleotide cyclase"/>
    <property type="match status" value="1"/>
</dbReference>
<evidence type="ECO:0000256" key="5">
    <source>
        <dbReference type="ARBA" id="ARBA00034247"/>
    </source>
</evidence>
<dbReference type="GO" id="GO:1902201">
    <property type="term" value="P:negative regulation of bacterial-type flagellum-dependent cell motility"/>
    <property type="evidence" value="ECO:0007669"/>
    <property type="project" value="TreeGrafter"/>
</dbReference>
<dbReference type="Pfam" id="PF00990">
    <property type="entry name" value="GGDEF"/>
    <property type="match status" value="1"/>
</dbReference>
<evidence type="ECO:0000313" key="8">
    <source>
        <dbReference type="EMBL" id="EER57737.1"/>
    </source>
</evidence>
<dbReference type="GO" id="GO:0043709">
    <property type="term" value="P:cell adhesion involved in single-species biofilm formation"/>
    <property type="evidence" value="ECO:0007669"/>
    <property type="project" value="TreeGrafter"/>
</dbReference>
<dbReference type="Gene3D" id="1.20.120.50">
    <property type="entry name" value="Hemerythrin-like"/>
    <property type="match status" value="1"/>
</dbReference>
<dbReference type="NCBIfam" id="TIGR02481">
    <property type="entry name" value="hemeryth_dom"/>
    <property type="match status" value="1"/>
</dbReference>
<evidence type="ECO:0000313" key="9">
    <source>
        <dbReference type="Proteomes" id="UP000003856"/>
    </source>
</evidence>
<dbReference type="GO" id="GO:0005886">
    <property type="term" value="C:plasma membrane"/>
    <property type="evidence" value="ECO:0007669"/>
    <property type="project" value="TreeGrafter"/>
</dbReference>
<dbReference type="NCBIfam" id="TIGR00254">
    <property type="entry name" value="GGDEF"/>
    <property type="match status" value="1"/>
</dbReference>
<comment type="catalytic activity">
    <reaction evidence="5">
        <text>2 GTP = 3',3'-c-di-GMP + 2 diphosphate</text>
        <dbReference type="Rhea" id="RHEA:24898"/>
        <dbReference type="ChEBI" id="CHEBI:33019"/>
        <dbReference type="ChEBI" id="CHEBI:37565"/>
        <dbReference type="ChEBI" id="CHEBI:58805"/>
        <dbReference type="EC" id="2.7.7.65"/>
    </reaction>
</comment>
<feature type="coiled-coil region" evidence="6">
    <location>
        <begin position="188"/>
        <end position="215"/>
    </location>
</feature>
<dbReference type="OrthoDB" id="9813903at2"/>